<dbReference type="PANTHER" id="PTHR10545:SF29">
    <property type="entry name" value="GH14572P-RELATED"/>
    <property type="match status" value="1"/>
</dbReference>
<evidence type="ECO:0000259" key="4">
    <source>
        <dbReference type="PROSITE" id="PS51186"/>
    </source>
</evidence>
<feature type="compositionally biased region" description="Acidic residues" evidence="3">
    <location>
        <begin position="93"/>
        <end position="102"/>
    </location>
</feature>
<feature type="region of interest" description="Disordered" evidence="3">
    <location>
        <begin position="87"/>
        <end position="108"/>
    </location>
</feature>
<evidence type="ECO:0000313" key="6">
    <source>
        <dbReference type="Proteomes" id="UP000797356"/>
    </source>
</evidence>
<dbReference type="PANTHER" id="PTHR10545">
    <property type="entry name" value="DIAMINE N-ACETYLTRANSFERASE"/>
    <property type="match status" value="1"/>
</dbReference>
<dbReference type="Gene3D" id="3.40.630.30">
    <property type="match status" value="1"/>
</dbReference>
<evidence type="ECO:0000256" key="1">
    <source>
        <dbReference type="ARBA" id="ARBA00022679"/>
    </source>
</evidence>
<keyword evidence="1" id="KW-0808">Transferase</keyword>
<dbReference type="SUPFAM" id="SSF55729">
    <property type="entry name" value="Acyl-CoA N-acyltransferases (Nat)"/>
    <property type="match status" value="1"/>
</dbReference>
<dbReference type="OrthoDB" id="7305308at2759"/>
<sequence>MSSAANPISPAALTSPEQPFVWARIRLADNQDVPIIQRLICQLADFLHFNHVFSATESSLSSSLFPTPSPPPFLSLTALLLELSPSPIPQRDPEDEKEEDGEENKPGSISPVVHRIELAAPVADEEAEAFASPRGRGLVVAGFTLCFPKYSAFRAKPGLYVEGLFVREAWRRRGLGRMLLFAVATQAARMGLPKVEWGVPNWNAGAVDFYEGMGAVEQRDGRHFKLSGEALKAYETRAEESGWDDACVQRT</sequence>
<keyword evidence="6" id="KW-1185">Reference proteome</keyword>
<dbReference type="InterPro" id="IPR016181">
    <property type="entry name" value="Acyl_CoA_acyltransferase"/>
</dbReference>
<dbReference type="InterPro" id="IPR051016">
    <property type="entry name" value="Diverse_Substrate_AcTransf"/>
</dbReference>
<dbReference type="EMBL" id="CM017878">
    <property type="protein sequence ID" value="KAG1354935.1"/>
    <property type="molecule type" value="Genomic_DNA"/>
</dbReference>
<dbReference type="PROSITE" id="PS51186">
    <property type="entry name" value="GNAT"/>
    <property type="match status" value="1"/>
</dbReference>
<reference evidence="5" key="1">
    <citation type="journal article" date="2017" name="Gigascience">
        <title>The genome draft of coconut (Cocos nucifera).</title>
        <authorList>
            <person name="Xiao Y."/>
            <person name="Xu P."/>
            <person name="Fan H."/>
            <person name="Baudouin L."/>
            <person name="Xia W."/>
            <person name="Bocs S."/>
            <person name="Xu J."/>
            <person name="Li Q."/>
            <person name="Guo A."/>
            <person name="Zhou L."/>
            <person name="Li J."/>
            <person name="Wu Y."/>
            <person name="Ma Z."/>
            <person name="Armero A."/>
            <person name="Issali A.E."/>
            <person name="Liu N."/>
            <person name="Peng M."/>
            <person name="Yang Y."/>
        </authorList>
    </citation>
    <scope>NUCLEOTIDE SEQUENCE</scope>
    <source>
        <tissue evidence="5">Spear leaf of Hainan Tall coconut</tissue>
    </source>
</reference>
<evidence type="ECO:0000256" key="3">
    <source>
        <dbReference type="SAM" id="MobiDB-lite"/>
    </source>
</evidence>
<dbReference type="GO" id="GO:0008080">
    <property type="term" value="F:N-acetyltransferase activity"/>
    <property type="evidence" value="ECO:0007669"/>
    <property type="project" value="TreeGrafter"/>
</dbReference>
<evidence type="ECO:0000256" key="2">
    <source>
        <dbReference type="ARBA" id="ARBA00023315"/>
    </source>
</evidence>
<feature type="domain" description="N-acetyltransferase" evidence="4">
    <location>
        <begin position="99"/>
        <end position="237"/>
    </location>
</feature>
<comment type="caution">
    <text evidence="5">The sequence shown here is derived from an EMBL/GenBank/DDBJ whole genome shotgun (WGS) entry which is preliminary data.</text>
</comment>
<evidence type="ECO:0000313" key="5">
    <source>
        <dbReference type="EMBL" id="KAG1354935.1"/>
    </source>
</evidence>
<dbReference type="InterPro" id="IPR000182">
    <property type="entry name" value="GNAT_dom"/>
</dbReference>
<dbReference type="Proteomes" id="UP000797356">
    <property type="component" value="Chromosome 7"/>
</dbReference>
<dbReference type="Pfam" id="PF00583">
    <property type="entry name" value="Acetyltransf_1"/>
    <property type="match status" value="1"/>
</dbReference>
<keyword evidence="2" id="KW-0012">Acyltransferase</keyword>
<name>A0A8K0N4P2_COCNU</name>
<accession>A0A8K0N4P2</accession>
<organism evidence="5 6">
    <name type="scientific">Cocos nucifera</name>
    <name type="common">Coconut palm</name>
    <dbReference type="NCBI Taxonomy" id="13894"/>
    <lineage>
        <taxon>Eukaryota</taxon>
        <taxon>Viridiplantae</taxon>
        <taxon>Streptophyta</taxon>
        <taxon>Embryophyta</taxon>
        <taxon>Tracheophyta</taxon>
        <taxon>Spermatophyta</taxon>
        <taxon>Magnoliopsida</taxon>
        <taxon>Liliopsida</taxon>
        <taxon>Arecaceae</taxon>
        <taxon>Arecoideae</taxon>
        <taxon>Cocoseae</taxon>
        <taxon>Attaleinae</taxon>
        <taxon>Cocos</taxon>
    </lineage>
</organism>
<dbReference type="AlphaFoldDB" id="A0A8K0N4P2"/>
<dbReference type="CDD" id="cd04301">
    <property type="entry name" value="NAT_SF"/>
    <property type="match status" value="1"/>
</dbReference>
<proteinExistence type="predicted"/>
<reference evidence="5" key="2">
    <citation type="submission" date="2019-07" db="EMBL/GenBank/DDBJ databases">
        <authorList>
            <person name="Yang Y."/>
            <person name="Bocs S."/>
            <person name="Baudouin L."/>
        </authorList>
    </citation>
    <scope>NUCLEOTIDE SEQUENCE</scope>
    <source>
        <tissue evidence="5">Spear leaf of Hainan Tall coconut</tissue>
    </source>
</reference>
<gene>
    <name evidence="5" type="ORF">COCNU_07G010470</name>
</gene>
<protein>
    <submittedName>
        <fullName evidence="5">L-ornithine N5-acetyltransferase NATA1</fullName>
    </submittedName>
</protein>